<dbReference type="InterPro" id="IPR041588">
    <property type="entry name" value="Integrase_H2C2"/>
</dbReference>
<dbReference type="InterPro" id="IPR043128">
    <property type="entry name" value="Rev_trsase/Diguanyl_cyclase"/>
</dbReference>
<evidence type="ECO:0000256" key="1">
    <source>
        <dbReference type="ARBA" id="ARBA00012493"/>
    </source>
</evidence>
<feature type="region of interest" description="Disordered" evidence="9">
    <location>
        <begin position="56"/>
        <end position="94"/>
    </location>
</feature>
<dbReference type="InterPro" id="IPR000953">
    <property type="entry name" value="Chromo/chromo_shadow_dom"/>
</dbReference>
<dbReference type="Gene3D" id="4.10.60.10">
    <property type="entry name" value="Zinc finger, CCHC-type"/>
    <property type="match status" value="1"/>
</dbReference>
<dbReference type="SUPFAM" id="SSF56672">
    <property type="entry name" value="DNA/RNA polymerases"/>
    <property type="match status" value="1"/>
</dbReference>
<dbReference type="Pfam" id="PF17917">
    <property type="entry name" value="RT_RNaseH"/>
    <property type="match status" value="1"/>
</dbReference>
<dbReference type="PROSITE" id="PS50994">
    <property type="entry name" value="INTEGRASE"/>
    <property type="match status" value="1"/>
</dbReference>
<keyword evidence="8" id="KW-0863">Zinc-finger</keyword>
<keyword evidence="8" id="KW-0479">Metal-binding</keyword>
<dbReference type="PROSITE" id="PS50878">
    <property type="entry name" value="RT_POL"/>
    <property type="match status" value="1"/>
</dbReference>
<dbReference type="Pfam" id="PF24626">
    <property type="entry name" value="SH3_Tf2-1"/>
    <property type="match status" value="1"/>
</dbReference>
<evidence type="ECO:0000259" key="11">
    <source>
        <dbReference type="PROSITE" id="PS50158"/>
    </source>
</evidence>
<evidence type="ECO:0000259" key="10">
    <source>
        <dbReference type="PROSITE" id="PS50013"/>
    </source>
</evidence>
<dbReference type="Gene3D" id="1.10.340.70">
    <property type="match status" value="1"/>
</dbReference>
<gene>
    <name evidence="14" type="ORF">KSP39_PZI022608</name>
</gene>
<dbReference type="Pfam" id="PF17921">
    <property type="entry name" value="Integrase_H2C2"/>
    <property type="match status" value="1"/>
</dbReference>
<feature type="region of interest" description="Disordered" evidence="9">
    <location>
        <begin position="1559"/>
        <end position="1589"/>
    </location>
</feature>
<dbReference type="GO" id="GO:0003676">
    <property type="term" value="F:nucleic acid binding"/>
    <property type="evidence" value="ECO:0007669"/>
    <property type="project" value="InterPro"/>
</dbReference>
<feature type="compositionally biased region" description="Basic residues" evidence="9">
    <location>
        <begin position="1700"/>
        <end position="1711"/>
    </location>
</feature>
<dbReference type="SUPFAM" id="SSF57756">
    <property type="entry name" value="Retrovirus zinc finger-like domains"/>
    <property type="match status" value="1"/>
</dbReference>
<keyword evidence="4" id="KW-0540">Nuclease</keyword>
<evidence type="ECO:0000313" key="14">
    <source>
        <dbReference type="EMBL" id="KAK8916805.1"/>
    </source>
</evidence>
<dbReference type="Gene3D" id="3.30.420.10">
    <property type="entry name" value="Ribonuclease H-like superfamily/Ribonuclease H"/>
    <property type="match status" value="1"/>
</dbReference>
<dbReference type="InterPro" id="IPR001584">
    <property type="entry name" value="Integrase_cat-core"/>
</dbReference>
<feature type="region of interest" description="Disordered" evidence="9">
    <location>
        <begin position="362"/>
        <end position="409"/>
    </location>
</feature>
<dbReference type="GO" id="GO:0008270">
    <property type="term" value="F:zinc ion binding"/>
    <property type="evidence" value="ECO:0007669"/>
    <property type="project" value="UniProtKB-KW"/>
</dbReference>
<organism evidence="14 15">
    <name type="scientific">Platanthera zijinensis</name>
    <dbReference type="NCBI Taxonomy" id="2320716"/>
    <lineage>
        <taxon>Eukaryota</taxon>
        <taxon>Viridiplantae</taxon>
        <taxon>Streptophyta</taxon>
        <taxon>Embryophyta</taxon>
        <taxon>Tracheophyta</taxon>
        <taxon>Spermatophyta</taxon>
        <taxon>Magnoliopsida</taxon>
        <taxon>Liliopsida</taxon>
        <taxon>Asparagales</taxon>
        <taxon>Orchidaceae</taxon>
        <taxon>Orchidoideae</taxon>
        <taxon>Orchideae</taxon>
        <taxon>Orchidinae</taxon>
        <taxon>Platanthera</taxon>
    </lineage>
</organism>
<keyword evidence="6" id="KW-0378">Hydrolase</keyword>
<dbReference type="EC" id="2.7.7.49" evidence="1"/>
<dbReference type="Gene3D" id="2.40.70.10">
    <property type="entry name" value="Acid Proteases"/>
    <property type="match status" value="1"/>
</dbReference>
<evidence type="ECO:0000256" key="8">
    <source>
        <dbReference type="PROSITE-ProRule" id="PRU00047"/>
    </source>
</evidence>
<dbReference type="SUPFAM" id="SSF50630">
    <property type="entry name" value="Acid proteases"/>
    <property type="match status" value="1"/>
</dbReference>
<dbReference type="SUPFAM" id="SSF54160">
    <property type="entry name" value="Chromo domain-like"/>
    <property type="match status" value="1"/>
</dbReference>
<dbReference type="PANTHER" id="PTHR35046">
    <property type="entry name" value="ZINC KNUCKLE (CCHC-TYPE) FAMILY PROTEIN"/>
    <property type="match status" value="1"/>
</dbReference>
<feature type="region of interest" description="Disordered" evidence="9">
    <location>
        <begin position="1680"/>
        <end position="1717"/>
    </location>
</feature>
<feature type="domain" description="CCHC-type" evidence="11">
    <location>
        <begin position="415"/>
        <end position="431"/>
    </location>
</feature>
<dbReference type="Proteomes" id="UP001418222">
    <property type="component" value="Unassembled WGS sequence"/>
</dbReference>
<evidence type="ECO:0000256" key="4">
    <source>
        <dbReference type="ARBA" id="ARBA00022722"/>
    </source>
</evidence>
<dbReference type="InterPro" id="IPR036397">
    <property type="entry name" value="RNaseH_sf"/>
</dbReference>
<dbReference type="SUPFAM" id="SSF53098">
    <property type="entry name" value="Ribonuclease H-like"/>
    <property type="match status" value="1"/>
</dbReference>
<dbReference type="InterPro" id="IPR000477">
    <property type="entry name" value="RT_dom"/>
</dbReference>
<reference evidence="14 15" key="1">
    <citation type="journal article" date="2022" name="Nat. Plants">
        <title>Genomes of leafy and leafless Platanthera orchids illuminate the evolution of mycoheterotrophy.</title>
        <authorList>
            <person name="Li M.H."/>
            <person name="Liu K.W."/>
            <person name="Li Z."/>
            <person name="Lu H.C."/>
            <person name="Ye Q.L."/>
            <person name="Zhang D."/>
            <person name="Wang J.Y."/>
            <person name="Li Y.F."/>
            <person name="Zhong Z.M."/>
            <person name="Liu X."/>
            <person name="Yu X."/>
            <person name="Liu D.K."/>
            <person name="Tu X.D."/>
            <person name="Liu B."/>
            <person name="Hao Y."/>
            <person name="Liao X.Y."/>
            <person name="Jiang Y.T."/>
            <person name="Sun W.H."/>
            <person name="Chen J."/>
            <person name="Chen Y.Q."/>
            <person name="Ai Y."/>
            <person name="Zhai J.W."/>
            <person name="Wu S.S."/>
            <person name="Zhou Z."/>
            <person name="Hsiao Y.Y."/>
            <person name="Wu W.L."/>
            <person name="Chen Y.Y."/>
            <person name="Lin Y.F."/>
            <person name="Hsu J.L."/>
            <person name="Li C.Y."/>
            <person name="Wang Z.W."/>
            <person name="Zhao X."/>
            <person name="Zhong W.Y."/>
            <person name="Ma X.K."/>
            <person name="Ma L."/>
            <person name="Huang J."/>
            <person name="Chen G.Z."/>
            <person name="Huang M.Z."/>
            <person name="Huang L."/>
            <person name="Peng D.H."/>
            <person name="Luo Y.B."/>
            <person name="Zou S.Q."/>
            <person name="Chen S.P."/>
            <person name="Lan S."/>
            <person name="Tsai W.C."/>
            <person name="Van de Peer Y."/>
            <person name="Liu Z.J."/>
        </authorList>
    </citation>
    <scope>NUCLEOTIDE SEQUENCE [LARGE SCALE GENOMIC DNA]</scope>
    <source>
        <strain evidence="14">Lor287</strain>
    </source>
</reference>
<feature type="region of interest" description="Disordered" evidence="9">
    <location>
        <begin position="618"/>
        <end position="640"/>
    </location>
</feature>
<keyword evidence="8" id="KW-0862">Zinc</keyword>
<feature type="compositionally biased region" description="Basic and acidic residues" evidence="9">
    <location>
        <begin position="1572"/>
        <end position="1583"/>
    </location>
</feature>
<feature type="domain" description="Reverse transcriptase" evidence="12">
    <location>
        <begin position="745"/>
        <end position="924"/>
    </location>
</feature>
<dbReference type="InterPro" id="IPR056924">
    <property type="entry name" value="SH3_Tf2-1"/>
</dbReference>
<evidence type="ECO:0000256" key="9">
    <source>
        <dbReference type="SAM" id="MobiDB-lite"/>
    </source>
</evidence>
<dbReference type="GO" id="GO:0016787">
    <property type="term" value="F:hydrolase activity"/>
    <property type="evidence" value="ECO:0007669"/>
    <property type="project" value="UniProtKB-KW"/>
</dbReference>
<dbReference type="CDD" id="cd09274">
    <property type="entry name" value="RNase_HI_RT_Ty3"/>
    <property type="match status" value="1"/>
</dbReference>
<comment type="caution">
    <text evidence="14">The sequence shown here is derived from an EMBL/GenBank/DDBJ whole genome shotgun (WGS) entry which is preliminary data.</text>
</comment>
<dbReference type="InterPro" id="IPR023780">
    <property type="entry name" value="Chromo_domain"/>
</dbReference>
<dbReference type="InterPro" id="IPR036875">
    <property type="entry name" value="Znf_CCHC_sf"/>
</dbReference>
<dbReference type="GO" id="GO:0003964">
    <property type="term" value="F:RNA-directed DNA polymerase activity"/>
    <property type="evidence" value="ECO:0007669"/>
    <property type="project" value="UniProtKB-KW"/>
</dbReference>
<evidence type="ECO:0000313" key="15">
    <source>
        <dbReference type="Proteomes" id="UP001418222"/>
    </source>
</evidence>
<dbReference type="InterPro" id="IPR021109">
    <property type="entry name" value="Peptidase_aspartic_dom_sf"/>
</dbReference>
<feature type="compositionally biased region" description="Basic and acidic residues" evidence="9">
    <location>
        <begin position="81"/>
        <end position="94"/>
    </location>
</feature>
<dbReference type="Pfam" id="PF03732">
    <property type="entry name" value="Retrotrans_gag"/>
    <property type="match status" value="1"/>
</dbReference>
<dbReference type="EMBL" id="JBBWWQ010000020">
    <property type="protein sequence ID" value="KAK8916805.1"/>
    <property type="molecule type" value="Genomic_DNA"/>
</dbReference>
<dbReference type="Pfam" id="PF00078">
    <property type="entry name" value="RVT_1"/>
    <property type="match status" value="1"/>
</dbReference>
<dbReference type="SMART" id="SM00298">
    <property type="entry name" value="CHROMO"/>
    <property type="match status" value="1"/>
</dbReference>
<keyword evidence="3" id="KW-0548">Nucleotidyltransferase</keyword>
<protein>
    <recommendedName>
        <fullName evidence="1">RNA-directed DNA polymerase</fullName>
        <ecNumber evidence="1">2.7.7.49</ecNumber>
    </recommendedName>
</protein>
<dbReference type="FunFam" id="3.30.70.270:FF:000020">
    <property type="entry name" value="Transposon Tf2-6 polyprotein-like Protein"/>
    <property type="match status" value="1"/>
</dbReference>
<keyword evidence="7" id="KW-0695">RNA-directed DNA polymerase</keyword>
<dbReference type="CDD" id="cd00303">
    <property type="entry name" value="retropepsin_like"/>
    <property type="match status" value="1"/>
</dbReference>
<name>A0AAP0AW01_9ASPA</name>
<dbReference type="FunFam" id="3.30.420.10:FF:000032">
    <property type="entry name" value="Retrovirus-related Pol polyprotein from transposon 297-like Protein"/>
    <property type="match status" value="1"/>
</dbReference>
<dbReference type="InterPro" id="IPR005162">
    <property type="entry name" value="Retrotrans_gag_dom"/>
</dbReference>
<evidence type="ECO:0000259" key="13">
    <source>
        <dbReference type="PROSITE" id="PS50994"/>
    </source>
</evidence>
<evidence type="ECO:0000256" key="5">
    <source>
        <dbReference type="ARBA" id="ARBA00022759"/>
    </source>
</evidence>
<evidence type="ECO:0000256" key="2">
    <source>
        <dbReference type="ARBA" id="ARBA00022679"/>
    </source>
</evidence>
<evidence type="ECO:0000256" key="6">
    <source>
        <dbReference type="ARBA" id="ARBA00022801"/>
    </source>
</evidence>
<keyword evidence="2" id="KW-0808">Transferase</keyword>
<dbReference type="PANTHER" id="PTHR35046:SF9">
    <property type="entry name" value="RNA-DIRECTED DNA POLYMERASE"/>
    <property type="match status" value="1"/>
</dbReference>
<dbReference type="GO" id="GO:0004519">
    <property type="term" value="F:endonuclease activity"/>
    <property type="evidence" value="ECO:0007669"/>
    <property type="project" value="UniProtKB-KW"/>
</dbReference>
<dbReference type="InterPro" id="IPR012337">
    <property type="entry name" value="RNaseH-like_sf"/>
</dbReference>
<dbReference type="Gene3D" id="3.10.10.10">
    <property type="entry name" value="HIV Type 1 Reverse Transcriptase, subunit A, domain 1"/>
    <property type="match status" value="1"/>
</dbReference>
<accession>A0AAP0AW01</accession>
<feature type="region of interest" description="Disordered" evidence="9">
    <location>
        <begin position="1"/>
        <end position="21"/>
    </location>
</feature>
<evidence type="ECO:0000259" key="12">
    <source>
        <dbReference type="PROSITE" id="PS50878"/>
    </source>
</evidence>
<feature type="compositionally biased region" description="Basic and acidic residues" evidence="9">
    <location>
        <begin position="117"/>
        <end position="160"/>
    </location>
</feature>
<dbReference type="Pfam" id="PF00098">
    <property type="entry name" value="zf-CCHC"/>
    <property type="match status" value="1"/>
</dbReference>
<dbReference type="Gene3D" id="2.40.50.40">
    <property type="match status" value="1"/>
</dbReference>
<dbReference type="Pfam" id="PF00385">
    <property type="entry name" value="Chromo"/>
    <property type="match status" value="1"/>
</dbReference>
<feature type="region of interest" description="Disordered" evidence="9">
    <location>
        <begin position="108"/>
        <end position="191"/>
    </location>
</feature>
<dbReference type="SMART" id="SM00343">
    <property type="entry name" value="ZnF_C2HC"/>
    <property type="match status" value="1"/>
</dbReference>
<evidence type="ECO:0000256" key="3">
    <source>
        <dbReference type="ARBA" id="ARBA00022695"/>
    </source>
</evidence>
<dbReference type="GO" id="GO:0015074">
    <property type="term" value="P:DNA integration"/>
    <property type="evidence" value="ECO:0007669"/>
    <property type="project" value="InterPro"/>
</dbReference>
<feature type="compositionally biased region" description="Basic and acidic residues" evidence="9">
    <location>
        <begin position="1680"/>
        <end position="1693"/>
    </location>
</feature>
<dbReference type="PROSITE" id="PS50013">
    <property type="entry name" value="CHROMO_2"/>
    <property type="match status" value="1"/>
</dbReference>
<dbReference type="InterPro" id="IPR001878">
    <property type="entry name" value="Znf_CCHC"/>
</dbReference>
<dbReference type="InterPro" id="IPR041373">
    <property type="entry name" value="RT_RNaseH"/>
</dbReference>
<dbReference type="FunFam" id="1.10.340.70:FF:000001">
    <property type="entry name" value="Retrovirus-related Pol polyprotein from transposon gypsy-like Protein"/>
    <property type="match status" value="1"/>
</dbReference>
<keyword evidence="5" id="KW-0255">Endonuclease</keyword>
<feature type="compositionally biased region" description="Low complexity" evidence="9">
    <location>
        <begin position="618"/>
        <end position="630"/>
    </location>
</feature>
<dbReference type="InterPro" id="IPR016197">
    <property type="entry name" value="Chromo-like_dom_sf"/>
</dbReference>
<dbReference type="PROSITE" id="PS50158">
    <property type="entry name" value="ZF_CCHC"/>
    <property type="match status" value="1"/>
</dbReference>
<dbReference type="InterPro" id="IPR043502">
    <property type="entry name" value="DNA/RNA_pol_sf"/>
</dbReference>
<feature type="compositionally biased region" description="Basic and acidic residues" evidence="9">
    <location>
        <begin position="378"/>
        <end position="389"/>
    </location>
</feature>
<keyword evidence="15" id="KW-1185">Reference proteome</keyword>
<feature type="domain" description="Integrase catalytic" evidence="13">
    <location>
        <begin position="1263"/>
        <end position="1423"/>
    </location>
</feature>
<feature type="domain" description="Chromo" evidence="10">
    <location>
        <begin position="1625"/>
        <end position="1689"/>
    </location>
</feature>
<sequence>MRQVEHGQPSRGNEGNEPPPWFVPFAHQMTTLTESVFQMREGLANLSVRVNSLEVPPRASMPPLVRDEHSVRPQYETPPPHGERSALRRNPLFEEEVRNPTYRFDVEYDQGRNFPEPQREHFLGTRDHYQERPYNDVAREERPRDPRRPIPAMHRDDRPRVWHRPPPPRHRDNRDPYDDDYDYPPRDRRPDLTRVVKLDPPLYDGSMDPKVFSDWVIDIETYFDWYRMTEDQKVQFAKMRLSGRAKIFWIGEERSVERNGRPPITHWAHMKAILEEQYIPQHYQTRLRDELTSLRQGSKSVSDYLAEMKDLMIRCNVVEHPRDTLSKFKCGLRSEIRDELIRYGHYSFAETVSIAIDIEEHQKRTSRFKPQNKTNPPYKKDESKGKESASKPTSTFTREQKGKAPMGTVTPSQIRCYECQQMGHISRDCPKRRGTLVIHEVTEEDESIEEVGVERDSHILNDEVYGTPSDEEIDSGILVVRCMLSTPKESADYWRTNIFQAYFKAGEKVCRLVVDSGSCMNVIAESALARMGLTAEPHPSPFQVAWVTKTTLSVTRRCLVSITIGPYTDKIWCDVMPMDVCHVLLGRPWLYDRDVLIHGRSNTCSFLLDGKRVVLNPVRPTTPTSRTNSSAKESLPPTERKKTLSIIRGTDFHRESFDGEFYYALVVLQASDALERYESIPIPARRLLEEFQDIHPDELPAELPPMRCIQHAIDLVPGASLPHLPHYRLNPAAHEELQKQIGELLDRGFIRHSLSPCAVPALLAPKKDGTWRMCVDSRAVNKITVKYRFPIPRLDDMLDMLTGATIFSKIDLRSGYHQIRIREGDEWKTAFKSKDSLYEWLVMPFGLSNAPSTFARMMTQVFRPYIGKFVVVYFDDILIYSQTESEHLTHLHTIFELLRAERLYINLKKCVFMAESVIFLGYIVSSTGITMDPEKVRAIREWPTPQNIHDVRSFHGLATFYRRFIKNFSTIMAPVTECTKKGNFQWTSSAARAFEIIKEKMSTAPVLRLPDFSQVFEVSCDASGVGIGGVLSQEGHPVGFFSEKLSGPKLNYSNYEREFYAIVQTLRHWRHYLLPKEFVLHSDHQALRYINSQQKLNPRQAKWVSYLQEYTFVLKHCKGTENRVADALSRVILVLSQMRTQVIGFERVKDDYSSCPDFSGIYDVIRSDPHHDETDYLIRDGYLFRGTRLCIPRTSLRNFIVWELHGGGLGGHFGRDKTRALVEERFYWPGMKRVIAQIVSSCRTCQVAKGNKQPAGLYTPLPVPSIPWDDVSMDFVLGLPRTFRKHDSILVVVYRFSKMAYFIPCNKTDDASHIARIYYKEVVAHRGIPKTIVTDRDVKFTSYFWKSLWRLLGTKLLFSTAYHPQTDGQTEVVNRSLGNLLRCLVGDHQGNWDLILPHAQLAYNNSKNRSTGLSPNEIVHGHTARVPLDLTPLPHTFRTSQFAHEYALHLHDLHKEIERKLHSTYDLYATQANKHKRATSFKVDDLVMVRLNPDRLPSGTVKKLADRRTGPFRVVKRIGQNAYELEMPSVWGANPVFNVADLTLFHDYPHESLEFPLSSPPIDSSGLVSESEEPHSGHPEFHSATDTSTAVPPIFTDSLQVEHEIPDESTILVPRATDRLPRQILVPEQILDDETVTTTDGGFQRYLVRWHGRPETETSWVLAKELERMDADLLQHYRSKHSPEMSDFERGRVGGDQPRSGRRKSARHRTRPDHYRP</sequence>
<proteinExistence type="predicted"/>
<dbReference type="Gene3D" id="3.30.70.270">
    <property type="match status" value="2"/>
</dbReference>
<dbReference type="CDD" id="cd01647">
    <property type="entry name" value="RT_LTR"/>
    <property type="match status" value="1"/>
</dbReference>
<evidence type="ECO:0000256" key="7">
    <source>
        <dbReference type="ARBA" id="ARBA00022918"/>
    </source>
</evidence>